<accession>A0A412PCL2</accession>
<dbReference type="Proteomes" id="UP000284731">
    <property type="component" value="Unassembled WGS sequence"/>
</dbReference>
<dbReference type="PANTHER" id="PTHR10188:SF6">
    <property type="entry name" value="N(4)-(BETA-N-ACETYLGLUCOSAMINYL)-L-ASPARAGINASE"/>
    <property type="match status" value="1"/>
</dbReference>
<evidence type="ECO:0000256" key="1">
    <source>
        <dbReference type="ARBA" id="ARBA00022670"/>
    </source>
</evidence>
<feature type="binding site" evidence="5">
    <location>
        <begin position="178"/>
        <end position="181"/>
    </location>
    <ligand>
        <name>substrate</name>
    </ligand>
</feature>
<evidence type="ECO:0000256" key="6">
    <source>
        <dbReference type="PIRSR" id="PIRSR600246-3"/>
    </source>
</evidence>
<dbReference type="Gene3D" id="3.60.20.30">
    <property type="entry name" value="(Glycosyl)asparaginase"/>
    <property type="match status" value="1"/>
</dbReference>
<keyword evidence="3" id="KW-0068">Autocatalytic cleavage</keyword>
<evidence type="ECO:0000313" key="7">
    <source>
        <dbReference type="EMBL" id="RGT54918.1"/>
    </source>
</evidence>
<comment type="caution">
    <text evidence="7">The sequence shown here is derived from an EMBL/GenBank/DDBJ whole genome shotgun (WGS) entry which is preliminary data.</text>
</comment>
<evidence type="ECO:0000256" key="5">
    <source>
        <dbReference type="PIRSR" id="PIRSR600246-2"/>
    </source>
</evidence>
<dbReference type="GO" id="GO:0006508">
    <property type="term" value="P:proteolysis"/>
    <property type="evidence" value="ECO:0007669"/>
    <property type="project" value="UniProtKB-KW"/>
</dbReference>
<dbReference type="AlphaFoldDB" id="A0A412PCL2"/>
<dbReference type="CDD" id="cd04513">
    <property type="entry name" value="Glycosylasparaginase"/>
    <property type="match status" value="1"/>
</dbReference>
<dbReference type="InterPro" id="IPR000246">
    <property type="entry name" value="Peptidase_T2"/>
</dbReference>
<feature type="binding site" evidence="5">
    <location>
        <begin position="201"/>
        <end position="204"/>
    </location>
    <ligand>
        <name>substrate</name>
    </ligand>
</feature>
<dbReference type="PANTHER" id="PTHR10188">
    <property type="entry name" value="L-ASPARAGINASE"/>
    <property type="match status" value="1"/>
</dbReference>
<sequence length="317" mass="34597">MWAIIATWRMALEGVQEAGNLLKEGKSSGEAVEHAIRRVEDFPYYKSVGYGGLPNEEMIVELDAGYMDGNTMAMGAVAGIKDFANPISIAKELSKDTVNCVLVAEGAEKYASKKGFERKTMLTDRAKQHYRKRVKEVREQELKPYDGHDTVGEVALDSAGKIVAGTSTSGLFMKKAGRVGDSPIVGGGFYADSEVGGATATGLGEDLMKGCISYEIVRKMKEGMDPQEACQRTVDELDAKLKKSRGFAGDLSVVAIDKDGNYGCATNIQNFSFVIYRENEEAKVYLANCIDGKTVITAAGQEWMDQYMQERMAPIQE</sequence>
<protein>
    <submittedName>
        <fullName evidence="7">N(4)-(Beta-N-acetylglucosaminyl)-L-asparaginase</fullName>
    </submittedName>
</protein>
<dbReference type="RefSeq" id="WP_118764980.1">
    <property type="nucleotide sequence ID" value="NZ_CABJCF010000003.1"/>
</dbReference>
<feature type="site" description="Cleavage; by autolysis" evidence="6">
    <location>
        <begin position="149"/>
        <end position="150"/>
    </location>
</feature>
<evidence type="ECO:0000256" key="3">
    <source>
        <dbReference type="ARBA" id="ARBA00022813"/>
    </source>
</evidence>
<evidence type="ECO:0000313" key="8">
    <source>
        <dbReference type="Proteomes" id="UP000284731"/>
    </source>
</evidence>
<keyword evidence="1" id="KW-0645">Protease</keyword>
<reference evidence="7 8" key="1">
    <citation type="submission" date="2018-08" db="EMBL/GenBank/DDBJ databases">
        <title>A genome reference for cultivated species of the human gut microbiota.</title>
        <authorList>
            <person name="Zou Y."/>
            <person name="Xue W."/>
            <person name="Luo G."/>
        </authorList>
    </citation>
    <scope>NUCLEOTIDE SEQUENCE [LARGE SCALE GENOMIC DNA]</scope>
    <source>
        <strain evidence="7 8">AF18-46</strain>
    </source>
</reference>
<feature type="active site" description="Nucleophile" evidence="4">
    <location>
        <position position="150"/>
    </location>
</feature>
<dbReference type="InterPro" id="IPR029055">
    <property type="entry name" value="Ntn_hydrolases_N"/>
</dbReference>
<dbReference type="Pfam" id="PF01112">
    <property type="entry name" value="Asparaginase_2"/>
    <property type="match status" value="1"/>
</dbReference>
<keyword evidence="2" id="KW-0378">Hydrolase</keyword>
<organism evidence="7 8">
    <name type="scientific">Solobacterium moorei</name>
    <dbReference type="NCBI Taxonomy" id="102148"/>
    <lineage>
        <taxon>Bacteria</taxon>
        <taxon>Bacillati</taxon>
        <taxon>Bacillota</taxon>
        <taxon>Erysipelotrichia</taxon>
        <taxon>Erysipelotrichales</taxon>
        <taxon>Erysipelotrichaceae</taxon>
        <taxon>Solobacterium</taxon>
    </lineage>
</organism>
<dbReference type="GO" id="GO:0005737">
    <property type="term" value="C:cytoplasm"/>
    <property type="evidence" value="ECO:0007669"/>
    <property type="project" value="TreeGrafter"/>
</dbReference>
<dbReference type="EMBL" id="QRWX01000003">
    <property type="protein sequence ID" value="RGT54918.1"/>
    <property type="molecule type" value="Genomic_DNA"/>
</dbReference>
<proteinExistence type="predicted"/>
<name>A0A412PCL2_9FIRM</name>
<dbReference type="FunFam" id="3.60.20.30:FF:000001">
    <property type="entry name" value="Isoaspartyl peptidase/L-asparaginase"/>
    <property type="match status" value="1"/>
</dbReference>
<dbReference type="GO" id="GO:0016811">
    <property type="term" value="F:hydrolase activity, acting on carbon-nitrogen (but not peptide) bonds, in linear amides"/>
    <property type="evidence" value="ECO:0007669"/>
    <property type="project" value="UniProtKB-ARBA"/>
</dbReference>
<dbReference type="GO" id="GO:0008233">
    <property type="term" value="F:peptidase activity"/>
    <property type="evidence" value="ECO:0007669"/>
    <property type="project" value="UniProtKB-KW"/>
</dbReference>
<evidence type="ECO:0000256" key="2">
    <source>
        <dbReference type="ARBA" id="ARBA00022801"/>
    </source>
</evidence>
<dbReference type="SUPFAM" id="SSF56235">
    <property type="entry name" value="N-terminal nucleophile aminohydrolases (Ntn hydrolases)"/>
    <property type="match status" value="1"/>
</dbReference>
<evidence type="ECO:0000256" key="4">
    <source>
        <dbReference type="PIRSR" id="PIRSR600246-1"/>
    </source>
</evidence>
<gene>
    <name evidence="7" type="ORF">DWX20_07040</name>
</gene>